<dbReference type="InterPro" id="IPR012675">
    <property type="entry name" value="Beta-grasp_dom_sf"/>
</dbReference>
<evidence type="ECO:0000256" key="2">
    <source>
        <dbReference type="ARBA" id="ARBA00022630"/>
    </source>
</evidence>
<dbReference type="InterPro" id="IPR006058">
    <property type="entry name" value="2Fe2S_fd_BS"/>
</dbReference>
<dbReference type="CDD" id="cd06214">
    <property type="entry name" value="PA_degradation_oxidoreductase_like"/>
    <property type="match status" value="1"/>
</dbReference>
<dbReference type="eggNOG" id="COG1018">
    <property type="taxonomic scope" value="Bacteria"/>
</dbReference>
<evidence type="ECO:0000259" key="9">
    <source>
        <dbReference type="PROSITE" id="PS51085"/>
    </source>
</evidence>
<dbReference type="GO" id="GO:0050660">
    <property type="term" value="F:flavin adenine dinucleotide binding"/>
    <property type="evidence" value="ECO:0007669"/>
    <property type="project" value="TreeGrafter"/>
</dbReference>
<feature type="domain" description="2Fe-2S ferredoxin-type" evidence="9">
    <location>
        <begin position="260"/>
        <end position="350"/>
    </location>
</feature>
<dbReference type="Gene3D" id="3.40.50.80">
    <property type="entry name" value="Nucleotide-binding domain of ferredoxin-NADP reductase (FNR) module"/>
    <property type="match status" value="1"/>
</dbReference>
<dbReference type="PANTHER" id="PTHR47354:SF8">
    <property type="entry name" value="1,2-PHENYLACETYL-COA EPOXIDASE, SUBUNIT E"/>
    <property type="match status" value="1"/>
</dbReference>
<evidence type="ECO:0000313" key="12">
    <source>
        <dbReference type="Proteomes" id="UP000023541"/>
    </source>
</evidence>
<dbReference type="PRINTS" id="PR00406">
    <property type="entry name" value="CYTB5RDTASE"/>
</dbReference>
<evidence type="ECO:0000256" key="1">
    <source>
        <dbReference type="ARBA" id="ARBA00001974"/>
    </source>
</evidence>
<dbReference type="Gene3D" id="3.10.20.30">
    <property type="match status" value="1"/>
</dbReference>
<dbReference type="InterPro" id="IPR039261">
    <property type="entry name" value="FNR_nucleotide-bd"/>
</dbReference>
<evidence type="ECO:0000256" key="5">
    <source>
        <dbReference type="ARBA" id="ARBA00022827"/>
    </source>
</evidence>
<keyword evidence="7" id="KW-0408">Iron</keyword>
<proteinExistence type="predicted"/>
<dbReference type="GO" id="GO:0016491">
    <property type="term" value="F:oxidoreductase activity"/>
    <property type="evidence" value="ECO:0007669"/>
    <property type="project" value="UniProtKB-KW"/>
</dbReference>
<comment type="cofactor">
    <cofactor evidence="1">
        <name>FAD</name>
        <dbReference type="ChEBI" id="CHEBI:57692"/>
    </cofactor>
</comment>
<dbReference type="Pfam" id="PF00175">
    <property type="entry name" value="NAD_binding_1"/>
    <property type="match status" value="1"/>
</dbReference>
<evidence type="ECO:0000259" key="10">
    <source>
        <dbReference type="PROSITE" id="PS51384"/>
    </source>
</evidence>
<keyword evidence="2" id="KW-0285">Flavoprotein</keyword>
<dbReference type="RefSeq" id="WP_034244721.1">
    <property type="nucleotide sequence ID" value="NZ_AQRA01000008.1"/>
</dbReference>
<dbReference type="Pfam" id="PF00970">
    <property type="entry name" value="FAD_binding_6"/>
    <property type="match status" value="1"/>
</dbReference>
<dbReference type="AlphaFoldDB" id="A0A023BQG5"/>
<feature type="domain" description="FAD-binding FR-type" evidence="10">
    <location>
        <begin position="2"/>
        <end position="106"/>
    </location>
</feature>
<organism evidence="11 12">
    <name type="scientific">Aquimarina atlantica</name>
    <dbReference type="NCBI Taxonomy" id="1317122"/>
    <lineage>
        <taxon>Bacteria</taxon>
        <taxon>Pseudomonadati</taxon>
        <taxon>Bacteroidota</taxon>
        <taxon>Flavobacteriia</taxon>
        <taxon>Flavobacteriales</taxon>
        <taxon>Flavobacteriaceae</taxon>
        <taxon>Aquimarina</taxon>
    </lineage>
</organism>
<name>A0A023BQG5_9FLAO</name>
<dbReference type="InterPro" id="IPR017927">
    <property type="entry name" value="FAD-bd_FR_type"/>
</dbReference>
<dbReference type="SUPFAM" id="SSF63380">
    <property type="entry name" value="Riboflavin synthase domain-like"/>
    <property type="match status" value="1"/>
</dbReference>
<dbReference type="STRING" id="1317122.ATO12_22935"/>
<dbReference type="Proteomes" id="UP000023541">
    <property type="component" value="Unassembled WGS sequence"/>
</dbReference>
<dbReference type="GO" id="GO:0046872">
    <property type="term" value="F:metal ion binding"/>
    <property type="evidence" value="ECO:0007669"/>
    <property type="project" value="UniProtKB-KW"/>
</dbReference>
<dbReference type="PROSITE" id="PS51085">
    <property type="entry name" value="2FE2S_FER_2"/>
    <property type="match status" value="1"/>
</dbReference>
<evidence type="ECO:0000313" key="11">
    <source>
        <dbReference type="EMBL" id="EZH72310.1"/>
    </source>
</evidence>
<dbReference type="InterPro" id="IPR001433">
    <property type="entry name" value="OxRdtase_FAD/NAD-bd"/>
</dbReference>
<accession>A0A023BQG5</accession>
<dbReference type="Pfam" id="PF00111">
    <property type="entry name" value="Fer2"/>
    <property type="match status" value="1"/>
</dbReference>
<evidence type="ECO:0000256" key="8">
    <source>
        <dbReference type="ARBA" id="ARBA00023014"/>
    </source>
</evidence>
<evidence type="ECO:0000256" key="6">
    <source>
        <dbReference type="ARBA" id="ARBA00023002"/>
    </source>
</evidence>
<dbReference type="PROSITE" id="PS00197">
    <property type="entry name" value="2FE2S_FER_1"/>
    <property type="match status" value="1"/>
</dbReference>
<reference evidence="11 12" key="1">
    <citation type="submission" date="2014-04" db="EMBL/GenBank/DDBJ databases">
        <title>Aquimarina sp. 22II-S11-z7 Genome Sequencing.</title>
        <authorList>
            <person name="Lai Q."/>
        </authorList>
    </citation>
    <scope>NUCLEOTIDE SEQUENCE [LARGE SCALE GENOMIC DNA]</scope>
    <source>
        <strain evidence="11 12">22II-S11-z7</strain>
    </source>
</reference>
<evidence type="ECO:0000256" key="4">
    <source>
        <dbReference type="ARBA" id="ARBA00022723"/>
    </source>
</evidence>
<dbReference type="InterPro" id="IPR017938">
    <property type="entry name" value="Riboflavin_synthase-like_b-brl"/>
</dbReference>
<dbReference type="OrthoDB" id="9789468at2"/>
<sequence length="350" mass="38764">MSDFHKLPIQHITRETPLAVSITFEVPTTLQSAYSFIPGQYITIKTEVEGKELRRAYSICSSPKSNMLKVTVKEIPGGTFSVIANNKLKEGDVLEVHTPEGNFSITTNAQASNSYAAFAAGSGITPIMSMIKSVLEEEPNSRFVLVYGNKTPEETIFHKELLELQAKYSDRLFIEFIYSRSQEDNAHFGRIEKSTVNYVLKNKFKDISFTSFYLCGPEEMINTVTSVLQENDITKENIHFELFTSSASATEIDTNLEGKSNIKVLVDDEEFSFVMDQKKTILDAALDQDIDAPYSCQGGVCSSCICKITEGSAVMEKNSILTDGEIEEGLVLACQAHPTSASITVDFDDV</sequence>
<dbReference type="PROSITE" id="PS51384">
    <property type="entry name" value="FAD_FR"/>
    <property type="match status" value="1"/>
</dbReference>
<gene>
    <name evidence="11" type="ORF">ATO12_22935</name>
</gene>
<dbReference type="InterPro" id="IPR036010">
    <property type="entry name" value="2Fe-2S_ferredoxin-like_sf"/>
</dbReference>
<comment type="caution">
    <text evidence="11">The sequence shown here is derived from an EMBL/GenBank/DDBJ whole genome shotgun (WGS) entry which is preliminary data.</text>
</comment>
<dbReference type="SUPFAM" id="SSF52343">
    <property type="entry name" value="Ferredoxin reductase-like, C-terminal NADP-linked domain"/>
    <property type="match status" value="1"/>
</dbReference>
<evidence type="ECO:0000256" key="7">
    <source>
        <dbReference type="ARBA" id="ARBA00023004"/>
    </source>
</evidence>
<dbReference type="EMBL" id="AQRA01000008">
    <property type="protein sequence ID" value="EZH72310.1"/>
    <property type="molecule type" value="Genomic_DNA"/>
</dbReference>
<dbReference type="PANTHER" id="PTHR47354">
    <property type="entry name" value="NADH OXIDOREDUCTASE HCR"/>
    <property type="match status" value="1"/>
</dbReference>
<dbReference type="GO" id="GO:0051537">
    <property type="term" value="F:2 iron, 2 sulfur cluster binding"/>
    <property type="evidence" value="ECO:0007669"/>
    <property type="project" value="UniProtKB-KW"/>
</dbReference>
<dbReference type="InterPro" id="IPR008333">
    <property type="entry name" value="Cbr1-like_FAD-bd_dom"/>
</dbReference>
<dbReference type="InterPro" id="IPR001041">
    <property type="entry name" value="2Fe-2S_ferredoxin-type"/>
</dbReference>
<dbReference type="CDD" id="cd00207">
    <property type="entry name" value="fer2"/>
    <property type="match status" value="1"/>
</dbReference>
<keyword evidence="6" id="KW-0560">Oxidoreductase</keyword>
<keyword evidence="8" id="KW-0411">Iron-sulfur</keyword>
<protein>
    <submittedName>
        <fullName evidence="11">Flavodoxin reductase</fullName>
    </submittedName>
</protein>
<dbReference type="InterPro" id="IPR050415">
    <property type="entry name" value="MRET"/>
</dbReference>
<keyword evidence="12" id="KW-1185">Reference proteome</keyword>
<dbReference type="SUPFAM" id="SSF54292">
    <property type="entry name" value="2Fe-2S ferredoxin-like"/>
    <property type="match status" value="1"/>
</dbReference>
<dbReference type="Gene3D" id="2.40.30.10">
    <property type="entry name" value="Translation factors"/>
    <property type="match status" value="1"/>
</dbReference>
<keyword evidence="3" id="KW-0001">2Fe-2S</keyword>
<keyword evidence="4" id="KW-0479">Metal-binding</keyword>
<keyword evidence="5" id="KW-0274">FAD</keyword>
<evidence type="ECO:0000256" key="3">
    <source>
        <dbReference type="ARBA" id="ARBA00022714"/>
    </source>
</evidence>